<reference evidence="2" key="1">
    <citation type="submission" date="2020-09" db="EMBL/GenBank/DDBJ databases">
        <title>Genome-Enabled Discovery of Anthraquinone Biosynthesis in Senna tora.</title>
        <authorList>
            <person name="Kang S.-H."/>
            <person name="Pandey R.P."/>
            <person name="Lee C.-M."/>
            <person name="Sim J.-S."/>
            <person name="Jeong J.-T."/>
            <person name="Choi B.-S."/>
            <person name="Jung M."/>
            <person name="Ginzburg D."/>
            <person name="Zhao K."/>
            <person name="Won S.Y."/>
            <person name="Oh T.-J."/>
            <person name="Yu Y."/>
            <person name="Kim N.-H."/>
            <person name="Lee O.R."/>
            <person name="Lee T.-H."/>
            <person name="Bashyal P."/>
            <person name="Kim T.-S."/>
            <person name="Lee W.-H."/>
            <person name="Kawkins C."/>
            <person name="Kim C.-K."/>
            <person name="Kim J.S."/>
            <person name="Ahn B.O."/>
            <person name="Rhee S.Y."/>
            <person name="Sohng J.K."/>
        </authorList>
    </citation>
    <scope>NUCLEOTIDE SEQUENCE</scope>
    <source>
        <tissue evidence="2">Leaf</tissue>
    </source>
</reference>
<dbReference type="EMBL" id="JAAIUW010000008">
    <property type="protein sequence ID" value="KAF7820934.1"/>
    <property type="molecule type" value="Genomic_DNA"/>
</dbReference>
<feature type="coiled-coil region" evidence="1">
    <location>
        <begin position="152"/>
        <end position="186"/>
    </location>
</feature>
<dbReference type="Proteomes" id="UP000634136">
    <property type="component" value="Unassembled WGS sequence"/>
</dbReference>
<sequence length="209" mass="23812">MWGTCGILVSHLLVVVAFRLPVWVRMKLVALSSLNFELRVYELQAFERLLQNATSSAEPRRWLEAKVFQEKQCPGQEEEQDDGVKRRFARMFDSAKISPSFNHLPLVTRGHLLRWPQLMLMKMDQNLFSGIWHESGADSLPGSRPLTLQEHVDRGKKALRAAQAKVKALKRENVELKLANEALQGENGELKFENKALSGNVDTIRTFST</sequence>
<gene>
    <name evidence="2" type="ORF">G2W53_026389</name>
</gene>
<comment type="caution">
    <text evidence="2">The sequence shown here is derived from an EMBL/GenBank/DDBJ whole genome shotgun (WGS) entry which is preliminary data.</text>
</comment>
<keyword evidence="1" id="KW-0175">Coiled coil</keyword>
<proteinExistence type="predicted"/>
<protein>
    <submittedName>
        <fullName evidence="2">Uncharacterized protein</fullName>
    </submittedName>
</protein>
<keyword evidence="3" id="KW-1185">Reference proteome</keyword>
<dbReference type="Gene3D" id="1.20.5.170">
    <property type="match status" value="1"/>
</dbReference>
<evidence type="ECO:0000313" key="2">
    <source>
        <dbReference type="EMBL" id="KAF7820934.1"/>
    </source>
</evidence>
<accession>A0A834TNV4</accession>
<organism evidence="2 3">
    <name type="scientific">Senna tora</name>
    <dbReference type="NCBI Taxonomy" id="362788"/>
    <lineage>
        <taxon>Eukaryota</taxon>
        <taxon>Viridiplantae</taxon>
        <taxon>Streptophyta</taxon>
        <taxon>Embryophyta</taxon>
        <taxon>Tracheophyta</taxon>
        <taxon>Spermatophyta</taxon>
        <taxon>Magnoliopsida</taxon>
        <taxon>eudicotyledons</taxon>
        <taxon>Gunneridae</taxon>
        <taxon>Pentapetalae</taxon>
        <taxon>rosids</taxon>
        <taxon>fabids</taxon>
        <taxon>Fabales</taxon>
        <taxon>Fabaceae</taxon>
        <taxon>Caesalpinioideae</taxon>
        <taxon>Cassia clade</taxon>
        <taxon>Senna</taxon>
    </lineage>
</organism>
<evidence type="ECO:0000256" key="1">
    <source>
        <dbReference type="SAM" id="Coils"/>
    </source>
</evidence>
<evidence type="ECO:0000313" key="3">
    <source>
        <dbReference type="Proteomes" id="UP000634136"/>
    </source>
</evidence>
<dbReference type="AlphaFoldDB" id="A0A834TNV4"/>
<name>A0A834TNV4_9FABA</name>